<name>A0A1Y1X1S4_9FUNG</name>
<feature type="compositionally biased region" description="Low complexity" evidence="1">
    <location>
        <begin position="129"/>
        <end position="139"/>
    </location>
</feature>
<dbReference type="Pfam" id="PF01926">
    <property type="entry name" value="MMR_HSR1"/>
    <property type="match status" value="1"/>
</dbReference>
<comment type="caution">
    <text evidence="3">The sequence shown here is derived from an EMBL/GenBank/DDBJ whole genome shotgun (WGS) entry which is preliminary data.</text>
</comment>
<feature type="region of interest" description="Disordered" evidence="1">
    <location>
        <begin position="124"/>
        <end position="169"/>
    </location>
</feature>
<dbReference type="AlphaFoldDB" id="A0A1Y1X1S4"/>
<dbReference type="InterPro" id="IPR006073">
    <property type="entry name" value="GTP-bd"/>
</dbReference>
<feature type="domain" description="G" evidence="2">
    <location>
        <begin position="288"/>
        <end position="403"/>
    </location>
</feature>
<feature type="compositionally biased region" description="Polar residues" evidence="1">
    <location>
        <begin position="187"/>
        <end position="205"/>
    </location>
</feature>
<dbReference type="OrthoDB" id="2130433at2759"/>
<feature type="compositionally biased region" description="Low complexity" evidence="1">
    <location>
        <begin position="70"/>
        <end position="89"/>
    </location>
</feature>
<protein>
    <recommendedName>
        <fullName evidence="2">G domain-containing protein</fullName>
    </recommendedName>
</protein>
<evidence type="ECO:0000259" key="2">
    <source>
        <dbReference type="Pfam" id="PF01926"/>
    </source>
</evidence>
<sequence>MTNSKKIINKNKAKISNSIDKYKNKVFGLNENLKKNINSIHLYKHKGSEKDNNSSPKPNNKKNKSKKASDIASTSTSTANSGNNSPTSNRSIVSDMDIDNENINIEDVPTSSINTIVVNETKSSSMKIDNVNDNNNNNDNNKDNNKDNNNDNDNDNNNNNNEILDKGVPNLRKFNTKNMEIDFSQISRSSTCQTETSSTLYGNSKFNKKRQDSAAVANSQEKNKKTIETIKIINNLVNDYIEIINKKAKESGKVMDVKQQIEIMNLENFHRSTNHLTTLLNEDRYPVIALIGRRGSGKSSFVNAILGKKVAELGNIRSQTGQAKLLQYRGNNNSGMDILDTRGINEGQKPMEEDTSETPVDSIVNALLKYPVDCILYLHKSKELDSGIDADIQQLNEIIVKANLKNLKIPIIGVITHCDELEPSDLKKPCDYDEEKYENILKAQTLLKKQLLKYAPDIKDCLIGVEVVSSAVIWNKDPDENGDILPKRDYRYNIDKIIDLLINNLKLKAMFKMAQICNIEEIKVKFANELIELLSTFVTVISSVPNRYSEDIPLNDLRIWMIYTIARLNNSTVTYETVYEFLNMFGFIKLSGYAIYQFVGTIAKVIPGFGNRVSLKSKKSLTLALGKSAIAYFLENKSQEIAIEIFNNTRTELEKTITEESLQNYQEMIDSLNNISSSSSSNSSKIT</sequence>
<feature type="region of interest" description="Disordered" evidence="1">
    <location>
        <begin position="44"/>
        <end position="94"/>
    </location>
</feature>
<dbReference type="EMBL" id="MCFG01000165">
    <property type="protein sequence ID" value="ORX79761.1"/>
    <property type="molecule type" value="Genomic_DNA"/>
</dbReference>
<feature type="region of interest" description="Disordered" evidence="1">
    <location>
        <begin position="187"/>
        <end position="221"/>
    </location>
</feature>
<evidence type="ECO:0000256" key="1">
    <source>
        <dbReference type="SAM" id="MobiDB-lite"/>
    </source>
</evidence>
<dbReference type="GO" id="GO:0005525">
    <property type="term" value="F:GTP binding"/>
    <property type="evidence" value="ECO:0007669"/>
    <property type="project" value="InterPro"/>
</dbReference>
<keyword evidence="4" id="KW-1185">Reference proteome</keyword>
<dbReference type="InterPro" id="IPR027417">
    <property type="entry name" value="P-loop_NTPase"/>
</dbReference>
<feature type="compositionally biased region" description="Basic and acidic residues" evidence="1">
    <location>
        <begin position="140"/>
        <end position="149"/>
    </location>
</feature>
<dbReference type="SUPFAM" id="SSF52540">
    <property type="entry name" value="P-loop containing nucleoside triphosphate hydrolases"/>
    <property type="match status" value="1"/>
</dbReference>
<accession>A0A1Y1X1S4</accession>
<organism evidence="3 4">
    <name type="scientific">Anaeromyces robustus</name>
    <dbReference type="NCBI Taxonomy" id="1754192"/>
    <lineage>
        <taxon>Eukaryota</taxon>
        <taxon>Fungi</taxon>
        <taxon>Fungi incertae sedis</taxon>
        <taxon>Chytridiomycota</taxon>
        <taxon>Chytridiomycota incertae sedis</taxon>
        <taxon>Neocallimastigomycetes</taxon>
        <taxon>Neocallimastigales</taxon>
        <taxon>Neocallimastigaceae</taxon>
        <taxon>Anaeromyces</taxon>
    </lineage>
</organism>
<reference evidence="3 4" key="1">
    <citation type="submission" date="2016-08" db="EMBL/GenBank/DDBJ databases">
        <title>A Parts List for Fungal Cellulosomes Revealed by Comparative Genomics.</title>
        <authorList>
            <consortium name="DOE Joint Genome Institute"/>
            <person name="Haitjema C.H."/>
            <person name="Gilmore S.P."/>
            <person name="Henske J.K."/>
            <person name="Solomon K.V."/>
            <person name="De Groot R."/>
            <person name="Kuo A."/>
            <person name="Mondo S.J."/>
            <person name="Salamov A.A."/>
            <person name="Labutti K."/>
            <person name="Zhao Z."/>
            <person name="Chiniquy J."/>
            <person name="Barry K."/>
            <person name="Brewer H.M."/>
            <person name="Purvine S.O."/>
            <person name="Wright A.T."/>
            <person name="Boxma B."/>
            <person name="Van Alen T."/>
            <person name="Hackstein J.H."/>
            <person name="Baker S.E."/>
            <person name="Grigoriev I.V."/>
            <person name="O'Malley M.A."/>
        </authorList>
    </citation>
    <scope>NUCLEOTIDE SEQUENCE [LARGE SCALE GENOMIC DNA]</scope>
    <source>
        <strain evidence="3 4">S4</strain>
    </source>
</reference>
<proteinExistence type="predicted"/>
<reference evidence="3 4" key="2">
    <citation type="submission" date="2016-08" db="EMBL/GenBank/DDBJ databases">
        <title>Pervasive Adenine N6-methylation of Active Genes in Fungi.</title>
        <authorList>
            <consortium name="DOE Joint Genome Institute"/>
            <person name="Mondo S.J."/>
            <person name="Dannebaum R.O."/>
            <person name="Kuo R.C."/>
            <person name="Labutti K."/>
            <person name="Haridas S."/>
            <person name="Kuo A."/>
            <person name="Salamov A."/>
            <person name="Ahrendt S.R."/>
            <person name="Lipzen A."/>
            <person name="Sullivan W."/>
            <person name="Andreopoulos W.B."/>
            <person name="Clum A."/>
            <person name="Lindquist E."/>
            <person name="Daum C."/>
            <person name="Ramamoorthy G.K."/>
            <person name="Gryganskyi A."/>
            <person name="Culley D."/>
            <person name="Magnuson J.K."/>
            <person name="James T.Y."/>
            <person name="O'Malley M.A."/>
            <person name="Stajich J.E."/>
            <person name="Spatafora J.W."/>
            <person name="Visel A."/>
            <person name="Grigoriev I.V."/>
        </authorList>
    </citation>
    <scope>NUCLEOTIDE SEQUENCE [LARGE SCALE GENOMIC DNA]</scope>
    <source>
        <strain evidence="3 4">S4</strain>
    </source>
</reference>
<gene>
    <name evidence="3" type="ORF">BCR32DRAFT_294263</name>
</gene>
<evidence type="ECO:0000313" key="3">
    <source>
        <dbReference type="EMBL" id="ORX79761.1"/>
    </source>
</evidence>
<dbReference type="Proteomes" id="UP000193944">
    <property type="component" value="Unassembled WGS sequence"/>
</dbReference>
<dbReference type="CDD" id="cd00882">
    <property type="entry name" value="Ras_like_GTPase"/>
    <property type="match status" value="1"/>
</dbReference>
<evidence type="ECO:0000313" key="4">
    <source>
        <dbReference type="Proteomes" id="UP000193944"/>
    </source>
</evidence>
<dbReference type="Gene3D" id="3.40.50.300">
    <property type="entry name" value="P-loop containing nucleotide triphosphate hydrolases"/>
    <property type="match status" value="1"/>
</dbReference>